<keyword evidence="4" id="KW-0804">Transcription</keyword>
<dbReference type="Gene3D" id="1.10.10.10">
    <property type="entry name" value="Winged helix-like DNA-binding domain superfamily/Winged helix DNA-binding domain"/>
    <property type="match status" value="1"/>
</dbReference>
<dbReference type="PRINTS" id="PR00039">
    <property type="entry name" value="HTHLYSR"/>
</dbReference>
<dbReference type="Gene3D" id="3.40.190.10">
    <property type="entry name" value="Periplasmic binding protein-like II"/>
    <property type="match status" value="2"/>
</dbReference>
<dbReference type="SUPFAM" id="SSF46785">
    <property type="entry name" value="Winged helix' DNA-binding domain"/>
    <property type="match status" value="1"/>
</dbReference>
<dbReference type="AlphaFoldDB" id="A0A6N8FAL3"/>
<dbReference type="RefSeq" id="WP_155695365.1">
    <property type="nucleotide sequence ID" value="NZ_WOCD01000003.1"/>
</dbReference>
<dbReference type="FunFam" id="1.10.10.10:FF:000001">
    <property type="entry name" value="LysR family transcriptional regulator"/>
    <property type="match status" value="1"/>
</dbReference>
<dbReference type="InterPro" id="IPR005119">
    <property type="entry name" value="LysR_subst-bd"/>
</dbReference>
<evidence type="ECO:0000259" key="5">
    <source>
        <dbReference type="PROSITE" id="PS50931"/>
    </source>
</evidence>
<dbReference type="CDD" id="cd05466">
    <property type="entry name" value="PBP2_LTTR_substrate"/>
    <property type="match status" value="1"/>
</dbReference>
<dbReference type="EMBL" id="WOCD01000003">
    <property type="protein sequence ID" value="MUH72167.1"/>
    <property type="molecule type" value="Genomic_DNA"/>
</dbReference>
<sequence>MINQTWLTTFCNLIDVGHFTKTADKLYMTQSGVSQHIRKLESELEVQLLIRSGKSFTLTSAGRDLYESGKVLLKSMKELEARVKDDSETSGKLRISSPGSIGLKLYPELLKLQCDYPDLTIDYQFAPNDNIQELVKAQKIDVGLVTHKNLDPKLSYRSIAQEELVLVVPKFVKIKHWNDLKKLKFISHPDAAHHANLLLSENFDEFTSVEQFQSGGFSNQIGLILEPVALGIGFTVLPSFAVQAFRNNSDLHVNKLKNTVFESIYIVSHCDAVKPKRVAFTEEVIVKTLLD</sequence>
<dbReference type="InterPro" id="IPR000847">
    <property type="entry name" value="LysR_HTH_N"/>
</dbReference>
<protein>
    <submittedName>
        <fullName evidence="6">LysR family transcriptional regulator</fullName>
    </submittedName>
</protein>
<evidence type="ECO:0000256" key="3">
    <source>
        <dbReference type="ARBA" id="ARBA00023125"/>
    </source>
</evidence>
<evidence type="ECO:0000313" key="6">
    <source>
        <dbReference type="EMBL" id="MUH72167.1"/>
    </source>
</evidence>
<comment type="similarity">
    <text evidence="1">Belongs to the LysR transcriptional regulatory family.</text>
</comment>
<reference evidence="6 7" key="1">
    <citation type="submission" date="2019-11" db="EMBL/GenBank/DDBJ databases">
        <title>P. haliotis isolates from Z. marina roots.</title>
        <authorList>
            <person name="Cohen M."/>
            <person name="Jospin G."/>
            <person name="Eisen J.A."/>
            <person name="Coil D.A."/>
        </authorList>
    </citation>
    <scope>NUCLEOTIDE SEQUENCE [LARGE SCALE GENOMIC DNA]</scope>
    <source>
        <strain evidence="6 7">UCD-MCMsp1aY</strain>
    </source>
</reference>
<dbReference type="Proteomes" id="UP000439994">
    <property type="component" value="Unassembled WGS sequence"/>
</dbReference>
<dbReference type="OrthoDB" id="5289754at2"/>
<evidence type="ECO:0000256" key="1">
    <source>
        <dbReference type="ARBA" id="ARBA00009437"/>
    </source>
</evidence>
<feature type="domain" description="HTH lysR-type" evidence="5">
    <location>
        <begin position="2"/>
        <end position="59"/>
    </location>
</feature>
<evidence type="ECO:0000313" key="7">
    <source>
        <dbReference type="Proteomes" id="UP000439994"/>
    </source>
</evidence>
<evidence type="ECO:0000256" key="2">
    <source>
        <dbReference type="ARBA" id="ARBA00023015"/>
    </source>
</evidence>
<comment type="caution">
    <text evidence="6">The sequence shown here is derived from an EMBL/GenBank/DDBJ whole genome shotgun (WGS) entry which is preliminary data.</text>
</comment>
<dbReference type="Pfam" id="PF00126">
    <property type="entry name" value="HTH_1"/>
    <property type="match status" value="1"/>
</dbReference>
<gene>
    <name evidence="6" type="ORF">GNP35_06555</name>
</gene>
<dbReference type="GO" id="GO:0003700">
    <property type="term" value="F:DNA-binding transcription factor activity"/>
    <property type="evidence" value="ECO:0007669"/>
    <property type="project" value="InterPro"/>
</dbReference>
<proteinExistence type="inferred from homology"/>
<dbReference type="PANTHER" id="PTHR30126:SF99">
    <property type="entry name" value="TRANSCRIPTIONAL REGULATOR LYSR FAMILY"/>
    <property type="match status" value="1"/>
</dbReference>
<dbReference type="PANTHER" id="PTHR30126">
    <property type="entry name" value="HTH-TYPE TRANSCRIPTIONAL REGULATOR"/>
    <property type="match status" value="1"/>
</dbReference>
<name>A0A6N8FAL3_9GAMM</name>
<accession>A0A6N8FAL3</accession>
<dbReference type="GO" id="GO:0000976">
    <property type="term" value="F:transcription cis-regulatory region binding"/>
    <property type="evidence" value="ECO:0007669"/>
    <property type="project" value="TreeGrafter"/>
</dbReference>
<keyword evidence="2" id="KW-0805">Transcription regulation</keyword>
<dbReference type="SUPFAM" id="SSF53850">
    <property type="entry name" value="Periplasmic binding protein-like II"/>
    <property type="match status" value="1"/>
</dbReference>
<evidence type="ECO:0000256" key="4">
    <source>
        <dbReference type="ARBA" id="ARBA00023163"/>
    </source>
</evidence>
<keyword evidence="7" id="KW-1185">Reference proteome</keyword>
<dbReference type="InterPro" id="IPR036390">
    <property type="entry name" value="WH_DNA-bd_sf"/>
</dbReference>
<dbReference type="PROSITE" id="PS50931">
    <property type="entry name" value="HTH_LYSR"/>
    <property type="match status" value="1"/>
</dbReference>
<organism evidence="6 7">
    <name type="scientific">Psychrosphaera haliotis</name>
    <dbReference type="NCBI Taxonomy" id="555083"/>
    <lineage>
        <taxon>Bacteria</taxon>
        <taxon>Pseudomonadati</taxon>
        <taxon>Pseudomonadota</taxon>
        <taxon>Gammaproteobacteria</taxon>
        <taxon>Alteromonadales</taxon>
        <taxon>Pseudoalteromonadaceae</taxon>
        <taxon>Psychrosphaera</taxon>
    </lineage>
</organism>
<dbReference type="Pfam" id="PF03466">
    <property type="entry name" value="LysR_substrate"/>
    <property type="match status" value="1"/>
</dbReference>
<dbReference type="InterPro" id="IPR036388">
    <property type="entry name" value="WH-like_DNA-bd_sf"/>
</dbReference>
<keyword evidence="3" id="KW-0238">DNA-binding</keyword>